<evidence type="ECO:0000256" key="1">
    <source>
        <dbReference type="ARBA" id="ARBA00022614"/>
    </source>
</evidence>
<feature type="region of interest" description="Disordered" evidence="3">
    <location>
        <begin position="33"/>
        <end position="52"/>
    </location>
</feature>
<dbReference type="InterPro" id="IPR001611">
    <property type="entry name" value="Leu-rich_rpt"/>
</dbReference>
<dbReference type="InterPro" id="IPR003591">
    <property type="entry name" value="Leu-rich_rpt_typical-subtyp"/>
</dbReference>
<keyword evidence="4" id="KW-0472">Membrane</keyword>
<evidence type="ECO:0000313" key="5">
    <source>
        <dbReference type="EMBL" id="KAK6484428.1"/>
    </source>
</evidence>
<evidence type="ECO:0000256" key="4">
    <source>
        <dbReference type="SAM" id="Phobius"/>
    </source>
</evidence>
<evidence type="ECO:0000313" key="6">
    <source>
        <dbReference type="Proteomes" id="UP001369086"/>
    </source>
</evidence>
<proteinExistence type="predicted"/>
<dbReference type="Pfam" id="PF00560">
    <property type="entry name" value="LRR_1"/>
    <property type="match status" value="1"/>
</dbReference>
<sequence>MFPSRTVFFKGGKQGAADCHFGLISRLFPRAASPLTKSPKDQGSKTRDQGSMRTTGCILSSVLCCWGTILAVTQTPKPCIVTNETINCSEKNLKLIPSTVIKNTVTTMDLSHNQLNFSSPKNLRSLQRFGSLISLNLSSNYLPLLDRSTFSNLQKLQILDLSNCSLKEIKPGAFQGLSNLQTLILSRNHLRGSLPLALLDLKLLTLLDLQNNSLVSVDPPFLDWLGKVKDVKLQGNEWRCHCPNSTIQQWINQSGVSGLKCSFPDDSTSLNIEAYPCKESLFMSLSAEYQDTIHSTGSNSTSRSLSSMPSWKYLVAVLVTAIGLSVLIALAVKCKLFSRYLASYRHTRLSDTDASSRYSQYDAESMSGRGGAHEPELAPGDLEDDDGFIEDNYIQASEKQRAQQEAGEQEVGEEEEEEDDFQFSIA</sequence>
<keyword evidence="4" id="KW-1133">Transmembrane helix</keyword>
<evidence type="ECO:0000256" key="3">
    <source>
        <dbReference type="SAM" id="MobiDB-lite"/>
    </source>
</evidence>
<feature type="region of interest" description="Disordered" evidence="3">
    <location>
        <begin position="355"/>
        <end position="426"/>
    </location>
</feature>
<protein>
    <submittedName>
        <fullName evidence="5">Leucine-rich repeat-containing protein 19-like</fullName>
    </submittedName>
</protein>
<dbReference type="Proteomes" id="UP001369086">
    <property type="component" value="Unassembled WGS sequence"/>
</dbReference>
<reference evidence="5 6" key="1">
    <citation type="submission" date="2021-05" db="EMBL/GenBank/DDBJ databases">
        <authorList>
            <person name="Zahm M."/>
            <person name="Klopp C."/>
            <person name="Cabau C."/>
            <person name="Kuhl H."/>
            <person name="Suciu R."/>
            <person name="Ciorpac M."/>
            <person name="Holostenco D."/>
            <person name="Gessner J."/>
            <person name="Wuertz S."/>
            <person name="Hohne C."/>
            <person name="Stock M."/>
            <person name="Gislard M."/>
            <person name="Lluch J."/>
            <person name="Milhes M."/>
            <person name="Lampietro C."/>
            <person name="Lopez Roques C."/>
            <person name="Donnadieu C."/>
            <person name="Du K."/>
            <person name="Schartl M."/>
            <person name="Guiguen Y."/>
        </authorList>
    </citation>
    <scope>NUCLEOTIDE SEQUENCE [LARGE SCALE GENOMIC DNA]</scope>
    <source>
        <strain evidence="5">Hh-F2</strain>
        <tissue evidence="5">Blood</tissue>
    </source>
</reference>
<dbReference type="Pfam" id="PF13855">
    <property type="entry name" value="LRR_8"/>
    <property type="match status" value="1"/>
</dbReference>
<keyword evidence="6" id="KW-1185">Reference proteome</keyword>
<dbReference type="Gene3D" id="3.80.10.10">
    <property type="entry name" value="Ribonuclease Inhibitor"/>
    <property type="match status" value="1"/>
</dbReference>
<comment type="caution">
    <text evidence="5">The sequence shown here is derived from an EMBL/GenBank/DDBJ whole genome shotgun (WGS) entry which is preliminary data.</text>
</comment>
<keyword evidence="4" id="KW-0812">Transmembrane</keyword>
<dbReference type="Pfam" id="PF15176">
    <property type="entry name" value="LRR19-TM"/>
    <property type="match status" value="1"/>
</dbReference>
<keyword evidence="2" id="KW-0677">Repeat</keyword>
<keyword evidence="1" id="KW-0433">Leucine-rich repeat</keyword>
<name>A0ABR0ZI00_HUSHU</name>
<evidence type="ECO:0000256" key="2">
    <source>
        <dbReference type="ARBA" id="ARBA00022737"/>
    </source>
</evidence>
<gene>
    <name evidence="5" type="ORF">HHUSO_G14207</name>
</gene>
<feature type="compositionally biased region" description="Acidic residues" evidence="3">
    <location>
        <begin position="407"/>
        <end position="426"/>
    </location>
</feature>
<dbReference type="SUPFAM" id="SSF52058">
    <property type="entry name" value="L domain-like"/>
    <property type="match status" value="1"/>
</dbReference>
<accession>A0ABR0ZI00</accession>
<dbReference type="InterPro" id="IPR032675">
    <property type="entry name" value="LRR_dom_sf"/>
</dbReference>
<dbReference type="EMBL" id="JAHFZB010000011">
    <property type="protein sequence ID" value="KAK6484428.1"/>
    <property type="molecule type" value="Genomic_DNA"/>
</dbReference>
<organism evidence="5 6">
    <name type="scientific">Huso huso</name>
    <name type="common">Beluga</name>
    <name type="synonym">Acipenser huso</name>
    <dbReference type="NCBI Taxonomy" id="61971"/>
    <lineage>
        <taxon>Eukaryota</taxon>
        <taxon>Metazoa</taxon>
        <taxon>Chordata</taxon>
        <taxon>Craniata</taxon>
        <taxon>Vertebrata</taxon>
        <taxon>Euteleostomi</taxon>
        <taxon>Actinopterygii</taxon>
        <taxon>Chondrostei</taxon>
        <taxon>Acipenseriformes</taxon>
        <taxon>Acipenseridae</taxon>
        <taxon>Huso</taxon>
    </lineage>
</organism>
<dbReference type="PANTHER" id="PTHR31450">
    <property type="entry name" value="LEUCINE-RICH REPEAT-CONTAINING PROTEIN 19 LRRC19 FAMILY MEMBER"/>
    <property type="match status" value="1"/>
</dbReference>
<dbReference type="SMART" id="SM00369">
    <property type="entry name" value="LRR_TYP"/>
    <property type="match status" value="4"/>
</dbReference>
<feature type="transmembrane region" description="Helical" evidence="4">
    <location>
        <begin position="311"/>
        <end position="332"/>
    </location>
</feature>
<dbReference type="PANTHER" id="PTHR31450:SF3">
    <property type="entry name" value="TYPE III ENDOSOME MEMBRANE PROTEIN TEMP"/>
    <property type="match status" value="1"/>
</dbReference>
<feature type="compositionally biased region" description="Basic and acidic residues" evidence="3">
    <location>
        <begin position="38"/>
        <end position="50"/>
    </location>
</feature>